<dbReference type="FunFam" id="2.60.40.10:FF:000112">
    <property type="entry name" value="Titin a"/>
    <property type="match status" value="3"/>
</dbReference>
<dbReference type="FunFam" id="2.60.40.10:FF:000003">
    <property type="entry name" value="Titin isoform E"/>
    <property type="match status" value="2"/>
</dbReference>
<feature type="domain" description="Fibronectin type-III" evidence="4">
    <location>
        <begin position="390"/>
        <end position="484"/>
    </location>
</feature>
<dbReference type="CDD" id="cd00063">
    <property type="entry name" value="FN3"/>
    <property type="match status" value="10"/>
</dbReference>
<feature type="domain" description="Ig-like" evidence="3">
    <location>
        <begin position="174"/>
        <end position="265"/>
    </location>
</feature>
<dbReference type="InterPro" id="IPR036116">
    <property type="entry name" value="FN3_sf"/>
</dbReference>
<dbReference type="CDD" id="cd05748">
    <property type="entry name" value="Ig_Titin_like"/>
    <property type="match status" value="3"/>
</dbReference>
<dbReference type="FunFam" id="2.60.40.10:FF:000034">
    <property type="entry name" value="Titin isoform A"/>
    <property type="match status" value="2"/>
</dbReference>
<reference evidence="5" key="1">
    <citation type="submission" date="2025-08" db="UniProtKB">
        <authorList>
            <consortium name="Ensembl"/>
        </authorList>
    </citation>
    <scope>IDENTIFICATION</scope>
</reference>
<evidence type="ECO:0000256" key="1">
    <source>
        <dbReference type="ARBA" id="ARBA00022737"/>
    </source>
</evidence>
<dbReference type="PANTHER" id="PTHR14340:SF13">
    <property type="entry name" value="TITIN"/>
    <property type="match status" value="1"/>
</dbReference>
<dbReference type="GeneTree" id="ENSGT01150000286978"/>
<reference evidence="5" key="2">
    <citation type="submission" date="2025-09" db="UniProtKB">
        <authorList>
            <consortium name="Ensembl"/>
        </authorList>
    </citation>
    <scope>IDENTIFICATION</scope>
</reference>
<keyword evidence="1" id="KW-0677">Repeat</keyword>
<proteinExistence type="predicted"/>
<dbReference type="SMART" id="SM00409">
    <property type="entry name" value="IG"/>
    <property type="match status" value="3"/>
</dbReference>
<sequence>MPLIDGGSRITNYIVEKRESTRKSYSTITTKCSKCSLRIPGLAEGCEYYFRVFAENEFGIGEPAETPEPIRATEAPSPPDSLNIMDITRNSVSLAWPKPEHDGGSKITGYVIEAQKKGSTQWTHITTVKTLECVVKNLTENEEYTFQVMAVNSAGRSDPRESRPVVVKEQMMIPEFDLRGIYQKTIIARAGDNIKVEIPVLGRPRPTITWKKEDQLLKQTQRINYENTATATILNINECTRNDSGRYPVSAKNIVGEVSDVLTVHVIFAMNSEGIGEPAFVPGTPKAEERMLPPEIELDAELRKIVTLRACCTLRLFVPIKGRPAPEVKWSREHGESLDKATIESTSSYTLLTVGNVNRFDSGKYILTIENSSGSKSAFVIVRVLDTPGAPQNLKIKEITMSSVTLSWEPPLIDGGSKIKNYIVEKREATRKAYSTVIANCHKTNWKVDMLQEGCNYYFRVLAENEYGIGLPVETSESVKVSERPLPPGKITLLDVTRNSVSLSWEKPEHDGGSRILGYIVEMQSKGSDRWATCATVKVTEATIKGLIQGEEYSFRVSAQNEKGISDPRQLSVPVIAKDLVIPPAFKLLFTTFSVLAGEDLKVDVPFVGRPKPTVTWLKDNVPLRQTTRVNEENTENNTLLTIKEACKEDVGQYLVKLTNSAGEATEILSIIVLDKPGPPTGPVKMDEITADSITISWEPPKYDGGSSINNYIVEKRDTSTTAWQVVSATVARTTLKVSRLKTGSEYQFRIAAENRYGKSTYLTSEPVVAQYPYKLPGPPGTPYVPEVSRDTMMVHWHEPVSDGGSRIIGYHLERKERNSILWVKLNKTAILDTKFKTTGLEEGLEYEFRVYAENIVGIGKASKSSECYTAHDPCDPPGLTGLLENQRYEFRVIARNAAGVFSEPSESSGAITVRDEVEPPRISMDPKFKETLTVHATESFKIDADVYGKPLPSIQWLKSDKELTNTARLDIKSTDFATSLSVKEAVRIDSEKTASVHVKVLDRPGPPEGPVVITGTTSEKCMLAWKPPLQDGGSDISHYVVERRETSRLVWTLVDANVQTLSCKVTKLLESNEYIFRIMAVNKYGVGEPLESEPVFAKNPFVVPLPPKAPEVPAVTKDSMIVVWDRPASDGGSEILGYVLEKRDKEGIRWTRCNKRLISELRYRVTGLLENHDYEYRVSAENAAGLSEPSPPSIYYKACDPIYKPGPPNNPKAIDVTRSSVFLSWGKPIYDGGSEIQGYIVEACDVSVGEWAICTPPTGIKKTNMEVEKLLQKHEYKFRICAVNKAGVGEHADVPGVILVEEKLEAPDLDLDLELRKVINVRAGGSLRLFVPIRGRPTPEIKWSKVDGDIREPEHDGGSKILQYIVEMQVKGSDKWSECTRVKVLEAVITNLTQGEDYLFRVMAVNEKGRSDPRSLAVPITAKDLVIEPDVRPAFHSYSVQVGRDLKIE</sequence>
<protein>
    <recommendedName>
        <fullName evidence="7">Titin</fullName>
    </recommendedName>
</protein>
<dbReference type="InterPro" id="IPR036179">
    <property type="entry name" value="Ig-like_dom_sf"/>
</dbReference>
<dbReference type="PRINTS" id="PR00014">
    <property type="entry name" value="FNTYPEIII"/>
</dbReference>
<organism evidence="5 6">
    <name type="scientific">Laticauda laticaudata</name>
    <name type="common">Blue-ringed sea krait</name>
    <name type="synonym">Blue-lipped sea krait</name>
    <dbReference type="NCBI Taxonomy" id="8630"/>
    <lineage>
        <taxon>Eukaryota</taxon>
        <taxon>Metazoa</taxon>
        <taxon>Chordata</taxon>
        <taxon>Craniata</taxon>
        <taxon>Vertebrata</taxon>
        <taxon>Euteleostomi</taxon>
        <taxon>Lepidosauria</taxon>
        <taxon>Squamata</taxon>
        <taxon>Bifurcata</taxon>
        <taxon>Unidentata</taxon>
        <taxon>Episquamata</taxon>
        <taxon>Toxicofera</taxon>
        <taxon>Serpentes</taxon>
        <taxon>Colubroidea</taxon>
        <taxon>Elapidae</taxon>
        <taxon>Laticaudinae</taxon>
        <taxon>Laticauda</taxon>
    </lineage>
</organism>
<name>A0A8C5SQ03_LATLA</name>
<dbReference type="FunFam" id="2.60.40.10:FF:000002">
    <property type="entry name" value="Titin a"/>
    <property type="match status" value="2"/>
</dbReference>
<dbReference type="FunFam" id="2.60.40.10:FF:000012">
    <property type="entry name" value="titin isoform X1"/>
    <property type="match status" value="1"/>
</dbReference>
<feature type="domain" description="Fibronectin type-III" evidence="4">
    <location>
        <begin position="487"/>
        <end position="580"/>
    </location>
</feature>
<dbReference type="GO" id="GO:0045214">
    <property type="term" value="P:sarcomere organization"/>
    <property type="evidence" value="ECO:0007669"/>
    <property type="project" value="TreeGrafter"/>
</dbReference>
<dbReference type="InterPro" id="IPR003599">
    <property type="entry name" value="Ig_sub"/>
</dbReference>
<dbReference type="InterPro" id="IPR013098">
    <property type="entry name" value="Ig_I-set"/>
</dbReference>
<dbReference type="GO" id="GO:0048738">
    <property type="term" value="P:cardiac muscle tissue development"/>
    <property type="evidence" value="ECO:0007669"/>
    <property type="project" value="TreeGrafter"/>
</dbReference>
<feature type="domain" description="Fibronectin type-III" evidence="4">
    <location>
        <begin position="1007"/>
        <end position="1101"/>
    </location>
</feature>
<feature type="domain" description="Ig-like" evidence="3">
    <location>
        <begin position="294"/>
        <end position="383"/>
    </location>
</feature>
<evidence type="ECO:0000313" key="6">
    <source>
        <dbReference type="Proteomes" id="UP000694406"/>
    </source>
</evidence>
<dbReference type="FunFam" id="2.60.40.10:FF:000547">
    <property type="entry name" value="Titin a"/>
    <property type="match status" value="1"/>
</dbReference>
<dbReference type="Pfam" id="PF07679">
    <property type="entry name" value="I-set"/>
    <property type="match status" value="4"/>
</dbReference>
<dbReference type="Proteomes" id="UP000694406">
    <property type="component" value="Unplaced"/>
</dbReference>
<dbReference type="InterPro" id="IPR003961">
    <property type="entry name" value="FN3_dom"/>
</dbReference>
<dbReference type="FunFam" id="2.60.40.10:FF:000031">
    <property type="entry name" value="Myosin-binding protein C, slow type"/>
    <property type="match status" value="1"/>
</dbReference>
<dbReference type="SUPFAM" id="SSF48726">
    <property type="entry name" value="Immunoglobulin"/>
    <property type="match status" value="4"/>
</dbReference>
<dbReference type="SMART" id="SM00408">
    <property type="entry name" value="IGc2"/>
    <property type="match status" value="3"/>
</dbReference>
<dbReference type="GO" id="GO:0031430">
    <property type="term" value="C:M band"/>
    <property type="evidence" value="ECO:0007669"/>
    <property type="project" value="TreeGrafter"/>
</dbReference>
<dbReference type="InterPro" id="IPR007110">
    <property type="entry name" value="Ig-like_dom"/>
</dbReference>
<evidence type="ECO:0008006" key="7">
    <source>
        <dbReference type="Google" id="ProtNLM"/>
    </source>
</evidence>
<evidence type="ECO:0000313" key="5">
    <source>
        <dbReference type="Ensembl" id="ENSLLTP00000020811.1"/>
    </source>
</evidence>
<dbReference type="PROSITE" id="PS50853">
    <property type="entry name" value="FN3"/>
    <property type="match status" value="10"/>
</dbReference>
<keyword evidence="6" id="KW-1185">Reference proteome</keyword>
<dbReference type="PROSITE" id="PS50835">
    <property type="entry name" value="IG_LIKE"/>
    <property type="match status" value="3"/>
</dbReference>
<evidence type="ECO:0000256" key="2">
    <source>
        <dbReference type="ARBA" id="ARBA00023319"/>
    </source>
</evidence>
<accession>A0A8C5SQ03</accession>
<dbReference type="PANTHER" id="PTHR14340">
    <property type="entry name" value="MICROFIBRIL-ASSOCIATED GLYCOPROTEIN 3"/>
    <property type="match status" value="1"/>
</dbReference>
<feature type="domain" description="Fibronectin type-III" evidence="4">
    <location>
        <begin position="1107"/>
        <end position="1202"/>
    </location>
</feature>
<keyword evidence="2" id="KW-0393">Immunoglobulin domain</keyword>
<feature type="domain" description="Fibronectin type-III" evidence="4">
    <location>
        <begin position="1324"/>
        <end position="1426"/>
    </location>
</feature>
<feature type="domain" description="Fibronectin type-III" evidence="4">
    <location>
        <begin position="779"/>
        <end position="873"/>
    </location>
</feature>
<evidence type="ECO:0000259" key="3">
    <source>
        <dbReference type="PROSITE" id="PS50835"/>
    </source>
</evidence>
<dbReference type="Pfam" id="PF00041">
    <property type="entry name" value="fn3"/>
    <property type="match status" value="10"/>
</dbReference>
<dbReference type="InterPro" id="IPR003598">
    <property type="entry name" value="Ig_sub2"/>
</dbReference>
<feature type="domain" description="Fibronectin type-III" evidence="4">
    <location>
        <begin position="1"/>
        <end position="76"/>
    </location>
</feature>
<dbReference type="Ensembl" id="ENSLLTT00000021578.1">
    <property type="protein sequence ID" value="ENSLLTP00000020811.1"/>
    <property type="gene ID" value="ENSLLTG00000015536.1"/>
</dbReference>
<dbReference type="SMART" id="SM00060">
    <property type="entry name" value="FN3"/>
    <property type="match status" value="10"/>
</dbReference>
<dbReference type="Gene3D" id="2.60.40.10">
    <property type="entry name" value="Immunoglobulins"/>
    <property type="match status" value="16"/>
</dbReference>
<feature type="domain" description="Ig-like" evidence="3">
    <location>
        <begin position="584"/>
        <end position="670"/>
    </location>
</feature>
<dbReference type="SUPFAM" id="SSF49265">
    <property type="entry name" value="Fibronectin type III"/>
    <property type="match status" value="6"/>
</dbReference>
<feature type="domain" description="Fibronectin type-III" evidence="4">
    <location>
        <begin position="679"/>
        <end position="773"/>
    </location>
</feature>
<feature type="domain" description="Fibronectin type-III" evidence="4">
    <location>
        <begin position="1208"/>
        <end position="1304"/>
    </location>
</feature>
<dbReference type="GO" id="GO:0008307">
    <property type="term" value="F:structural constituent of muscle"/>
    <property type="evidence" value="ECO:0007669"/>
    <property type="project" value="TreeGrafter"/>
</dbReference>
<evidence type="ECO:0000259" key="4">
    <source>
        <dbReference type="PROSITE" id="PS50853"/>
    </source>
</evidence>
<feature type="domain" description="Fibronectin type-III" evidence="4">
    <location>
        <begin position="78"/>
        <end position="170"/>
    </location>
</feature>
<dbReference type="InterPro" id="IPR013783">
    <property type="entry name" value="Ig-like_fold"/>
</dbReference>